<protein>
    <submittedName>
        <fullName evidence="1">Uncharacterized protein</fullName>
    </submittedName>
</protein>
<proteinExistence type="predicted"/>
<keyword evidence="2" id="KW-1185">Reference proteome</keyword>
<name>A0A918M7D9_9ACTN</name>
<dbReference type="AlphaFoldDB" id="A0A918M7D9"/>
<reference evidence="1" key="1">
    <citation type="journal article" date="2014" name="Int. J. Syst. Evol. Microbiol.">
        <title>Complete genome sequence of Corynebacterium casei LMG S-19264T (=DSM 44701T), isolated from a smear-ripened cheese.</title>
        <authorList>
            <consortium name="US DOE Joint Genome Institute (JGI-PGF)"/>
            <person name="Walter F."/>
            <person name="Albersmeier A."/>
            <person name="Kalinowski J."/>
            <person name="Ruckert C."/>
        </authorList>
    </citation>
    <scope>NUCLEOTIDE SEQUENCE</scope>
    <source>
        <strain evidence="1">JCM 4391</strain>
    </source>
</reference>
<sequence length="142" mass="14771">MLRNAEKLRDGFGAALVPADEVADLGAGGLRDRAGERALQGPIPRAPYRHRPTGSLAAGQGLPPIFWGWARERIRKPSFLYEREAPFTALPESGSRCAPTIQGTLCALEADPTEGGAAGGHAVRVATGPGWCGLRAAGSASI</sequence>
<dbReference type="EMBL" id="BMTP01000034">
    <property type="protein sequence ID" value="GGU67985.1"/>
    <property type="molecule type" value="Genomic_DNA"/>
</dbReference>
<evidence type="ECO:0000313" key="1">
    <source>
        <dbReference type="EMBL" id="GGU67985.1"/>
    </source>
</evidence>
<organism evidence="1 2">
    <name type="scientific">Streptomyces lavendofoliae</name>
    <dbReference type="NCBI Taxonomy" id="67314"/>
    <lineage>
        <taxon>Bacteria</taxon>
        <taxon>Bacillati</taxon>
        <taxon>Actinomycetota</taxon>
        <taxon>Actinomycetes</taxon>
        <taxon>Kitasatosporales</taxon>
        <taxon>Streptomycetaceae</taxon>
        <taxon>Streptomyces</taxon>
    </lineage>
</organism>
<accession>A0A918M7D9</accession>
<comment type="caution">
    <text evidence="1">The sequence shown here is derived from an EMBL/GenBank/DDBJ whole genome shotgun (WGS) entry which is preliminary data.</text>
</comment>
<reference evidence="1" key="2">
    <citation type="submission" date="2020-09" db="EMBL/GenBank/DDBJ databases">
        <authorList>
            <person name="Sun Q."/>
            <person name="Ohkuma M."/>
        </authorList>
    </citation>
    <scope>NUCLEOTIDE SEQUENCE</scope>
    <source>
        <strain evidence="1">JCM 4391</strain>
    </source>
</reference>
<gene>
    <name evidence="1" type="ORF">GCM10010274_65490</name>
</gene>
<dbReference type="Proteomes" id="UP000636661">
    <property type="component" value="Unassembled WGS sequence"/>
</dbReference>
<evidence type="ECO:0000313" key="2">
    <source>
        <dbReference type="Proteomes" id="UP000636661"/>
    </source>
</evidence>